<reference evidence="10 11" key="1">
    <citation type="submission" date="2024-01" db="EMBL/GenBank/DDBJ databases">
        <title>A draft genome for a cacao thread blight-causing isolate of Paramarasmius palmivorus.</title>
        <authorList>
            <person name="Baruah I.K."/>
            <person name="Bukari Y."/>
            <person name="Amoako-Attah I."/>
            <person name="Meinhardt L.W."/>
            <person name="Bailey B.A."/>
            <person name="Cohen S.P."/>
        </authorList>
    </citation>
    <scope>NUCLEOTIDE SEQUENCE [LARGE SCALE GENOMIC DNA]</scope>
    <source>
        <strain evidence="10 11">GH-12</strain>
    </source>
</reference>
<dbReference type="AlphaFoldDB" id="A0AAW0DRV7"/>
<sequence>MHLFNFTRWFRRSTTSDEGSTTLTTLDDEIRRLCRTLPTSIKRKVKSWSVPNRFTVFTNIKGFDTEMQGFKELFNRYLKERTETKMDWSKITAARRDIVSYDSLLKDADNETLKKLAVLKVNGGLGLTGAKSALKVQDGLTFLDLTVQQLQHLNMTKGTDIPLILMTSFATYEDTIRIVKNRGHVRTTTFNQSRYPALFADSHRLCPKDAGPSNKALWYPPGHGDLYTALHRSGVLDRLLSEGKEYLFVSNSDNVAATVDEKILQYMIDTRSEFLMEVVDKTKADVQGGTLVEYEDSLQLLELAQVPPDHLEDFGSARKFSTFNTNNLWIDLKAIRRIMTTGGMALPIIENVKTTEAGEVIVQVKAAITLSTSTHTYTTALIKLETAAGSAIKYFRNPRGVHVPRTRFLPVKDCSDLLLVRSDLYNVANGQLTFSDKRMFKTPPIVKLGEQFRNIDSFQRRFKTVPSLVDLDHLTVAGDVSFGRSVTLRGTVVVTASEGQTIEVPDGCLLENKLLAGALNMTRL</sequence>
<dbReference type="SUPFAM" id="SSF53448">
    <property type="entry name" value="Nucleotide-diphospho-sugar transferases"/>
    <property type="match status" value="1"/>
</dbReference>
<evidence type="ECO:0000256" key="5">
    <source>
        <dbReference type="ARBA" id="ARBA00022695"/>
    </source>
</evidence>
<comment type="similarity">
    <text evidence="2 7">Belongs to the UDPGP type 1 family.</text>
</comment>
<evidence type="ECO:0000256" key="9">
    <source>
        <dbReference type="PIRSR" id="PIRSR000806-2"/>
    </source>
</evidence>
<dbReference type="FunFam" id="3.90.550.10:FF:000002">
    <property type="entry name" value="UTP--glucose-1-phosphate uridylyltransferase"/>
    <property type="match status" value="1"/>
</dbReference>
<name>A0AAW0DRV7_9AGAR</name>
<dbReference type="Gene3D" id="2.160.10.10">
    <property type="entry name" value="Hexapeptide repeat proteins"/>
    <property type="match status" value="1"/>
</dbReference>
<dbReference type="GO" id="GO:0003983">
    <property type="term" value="F:UTP:glucose-1-phosphate uridylyltransferase activity"/>
    <property type="evidence" value="ECO:0007669"/>
    <property type="project" value="UniProtKB-EC"/>
</dbReference>
<comment type="caution">
    <text evidence="10">The sequence shown here is derived from an EMBL/GenBank/DDBJ whole genome shotgun (WGS) entry which is preliminary data.</text>
</comment>
<dbReference type="InterPro" id="IPR016267">
    <property type="entry name" value="UDPGP_trans"/>
</dbReference>
<proteinExistence type="inferred from homology"/>
<feature type="binding site" evidence="9">
    <location>
        <position position="192"/>
    </location>
    <ligand>
        <name>UTP</name>
        <dbReference type="ChEBI" id="CHEBI:46398"/>
    </ligand>
</feature>
<feature type="binding site" evidence="9">
    <location>
        <position position="222"/>
    </location>
    <ligand>
        <name>UTP</name>
        <dbReference type="ChEBI" id="CHEBI:46398"/>
    </ligand>
</feature>
<evidence type="ECO:0000313" key="10">
    <source>
        <dbReference type="EMBL" id="KAK7053418.1"/>
    </source>
</evidence>
<dbReference type="InterPro" id="IPR029044">
    <property type="entry name" value="Nucleotide-diphossugar_trans"/>
</dbReference>
<dbReference type="Gene3D" id="3.90.550.10">
    <property type="entry name" value="Spore Coat Polysaccharide Biosynthesis Protein SpsA, Chain A"/>
    <property type="match status" value="1"/>
</dbReference>
<dbReference type="FunFam" id="2.160.10.10:FF:000001">
    <property type="entry name" value="UTP--glucose-1-phosphate uridylyltransferase"/>
    <property type="match status" value="1"/>
</dbReference>
<protein>
    <recommendedName>
        <fullName evidence="3 7">UTP--glucose-1-phosphate uridylyltransferase</fullName>
        <ecNumber evidence="3 7">2.7.7.9</ecNumber>
    </recommendedName>
</protein>
<evidence type="ECO:0000256" key="6">
    <source>
        <dbReference type="ARBA" id="ARBA00048128"/>
    </source>
</evidence>
<keyword evidence="11" id="KW-1185">Reference proteome</keyword>
<evidence type="ECO:0000256" key="7">
    <source>
        <dbReference type="PIRNR" id="PIRNR000806"/>
    </source>
</evidence>
<dbReference type="EMBL" id="JAYKXP010000010">
    <property type="protein sequence ID" value="KAK7053418.1"/>
    <property type="molecule type" value="Genomic_DNA"/>
</dbReference>
<gene>
    <name evidence="10" type="primary">UGP1_2</name>
    <name evidence="10" type="ORF">VNI00_004044</name>
</gene>
<feature type="binding site" evidence="9">
    <location>
        <position position="253"/>
    </location>
    <ligand>
        <name>UTP</name>
        <dbReference type="ChEBI" id="CHEBI:46398"/>
    </ligand>
</feature>
<keyword evidence="5 7" id="KW-0548">Nucleotidyltransferase</keyword>
<accession>A0AAW0DRV7</accession>
<feature type="binding site" evidence="9">
    <location>
        <position position="131"/>
    </location>
    <ligand>
        <name>UTP</name>
        <dbReference type="ChEBI" id="CHEBI:46398"/>
    </ligand>
</feature>
<dbReference type="Pfam" id="PF01704">
    <property type="entry name" value="UDPGP"/>
    <property type="match status" value="1"/>
</dbReference>
<dbReference type="PANTHER" id="PTHR43511">
    <property type="match status" value="1"/>
</dbReference>
<dbReference type="CDD" id="cd00897">
    <property type="entry name" value="UGPase_euk"/>
    <property type="match status" value="1"/>
</dbReference>
<comment type="function">
    <text evidence="1">Plays a central role as a glucosyl donor in cellular metabolic pathways.</text>
</comment>
<evidence type="ECO:0000256" key="4">
    <source>
        <dbReference type="ARBA" id="ARBA00022679"/>
    </source>
</evidence>
<organism evidence="10 11">
    <name type="scientific">Paramarasmius palmivorus</name>
    <dbReference type="NCBI Taxonomy" id="297713"/>
    <lineage>
        <taxon>Eukaryota</taxon>
        <taxon>Fungi</taxon>
        <taxon>Dikarya</taxon>
        <taxon>Basidiomycota</taxon>
        <taxon>Agaricomycotina</taxon>
        <taxon>Agaricomycetes</taxon>
        <taxon>Agaricomycetidae</taxon>
        <taxon>Agaricales</taxon>
        <taxon>Marasmiineae</taxon>
        <taxon>Marasmiaceae</taxon>
        <taxon>Paramarasmius</taxon>
    </lineage>
</organism>
<dbReference type="PIRSF" id="PIRSF000806">
    <property type="entry name" value="UDPGP"/>
    <property type="match status" value="1"/>
</dbReference>
<dbReference type="Proteomes" id="UP001383192">
    <property type="component" value="Unassembled WGS sequence"/>
</dbReference>
<dbReference type="GO" id="GO:0006011">
    <property type="term" value="P:UDP-alpha-D-glucose metabolic process"/>
    <property type="evidence" value="ECO:0007669"/>
    <property type="project" value="UniProtKB-UniRule"/>
</dbReference>
<comment type="catalytic activity">
    <reaction evidence="6 7">
        <text>alpha-D-glucose 1-phosphate + UTP + H(+) = UDP-alpha-D-glucose + diphosphate</text>
        <dbReference type="Rhea" id="RHEA:19889"/>
        <dbReference type="ChEBI" id="CHEBI:15378"/>
        <dbReference type="ChEBI" id="CHEBI:33019"/>
        <dbReference type="ChEBI" id="CHEBI:46398"/>
        <dbReference type="ChEBI" id="CHEBI:58601"/>
        <dbReference type="ChEBI" id="CHEBI:58885"/>
        <dbReference type="EC" id="2.7.7.9"/>
    </reaction>
</comment>
<evidence type="ECO:0000256" key="1">
    <source>
        <dbReference type="ARBA" id="ARBA00003449"/>
    </source>
</evidence>
<dbReference type="EC" id="2.7.7.9" evidence="3 7"/>
<evidence type="ECO:0000313" key="11">
    <source>
        <dbReference type="Proteomes" id="UP001383192"/>
    </source>
</evidence>
<dbReference type="InterPro" id="IPR002618">
    <property type="entry name" value="UDPGP_fam"/>
</dbReference>
<evidence type="ECO:0000256" key="3">
    <source>
        <dbReference type="ARBA" id="ARBA00012415"/>
    </source>
</evidence>
<evidence type="ECO:0000256" key="8">
    <source>
        <dbReference type="PIRSR" id="PIRSR000806-1"/>
    </source>
</evidence>
<feature type="binding site" evidence="8">
    <location>
        <position position="223"/>
    </location>
    <ligand>
        <name>substrate</name>
    </ligand>
</feature>
<evidence type="ECO:0000256" key="2">
    <source>
        <dbReference type="ARBA" id="ARBA00010401"/>
    </source>
</evidence>
<feature type="binding site" evidence="9">
    <location>
        <position position="412"/>
    </location>
    <ligand>
        <name>UTP</name>
        <dbReference type="ChEBI" id="CHEBI:46398"/>
    </ligand>
</feature>
<keyword evidence="4 7" id="KW-0808">Transferase</keyword>